<feature type="non-terminal residue" evidence="2">
    <location>
        <position position="1"/>
    </location>
</feature>
<dbReference type="InterPro" id="IPR024047">
    <property type="entry name" value="MM3350-like_sf"/>
</dbReference>
<organism evidence="2">
    <name type="scientific">marine sediment metagenome</name>
    <dbReference type="NCBI Taxonomy" id="412755"/>
    <lineage>
        <taxon>unclassified sequences</taxon>
        <taxon>metagenomes</taxon>
        <taxon>ecological metagenomes</taxon>
    </lineage>
</organism>
<dbReference type="Gene3D" id="3.10.290.30">
    <property type="entry name" value="MM3350-like"/>
    <property type="match status" value="1"/>
</dbReference>
<sequence length="176" mass="20064">TDKASEYAEKAVQIDPTNAVAQDVLKKALLFSKGFRRRRGITDKALTRLSAYADTHFIHRFKVLLRDSPNIWRIIDIKGNQMLSSLHKAIFEAFDRFEEHQYSFFLSNKPYDRGSEYTSPGIGKDGTGKLASRIRRKKPKGNIKCSRYKMNGLFINNLFIRTTSLNEVWGSSAGLA</sequence>
<comment type="caution">
    <text evidence="2">The sequence shown here is derived from an EMBL/GenBank/DDBJ whole genome shotgun (WGS) entry which is preliminary data.</text>
</comment>
<dbReference type="SUPFAM" id="SSF159941">
    <property type="entry name" value="MM3350-like"/>
    <property type="match status" value="1"/>
</dbReference>
<evidence type="ECO:0000259" key="1">
    <source>
        <dbReference type="Pfam" id="PF07929"/>
    </source>
</evidence>
<proteinExistence type="predicted"/>
<protein>
    <recommendedName>
        <fullName evidence="1">Plasmid pRiA4b Orf3-like domain-containing protein</fullName>
    </recommendedName>
</protein>
<reference evidence="2" key="1">
    <citation type="journal article" date="2014" name="Front. Microbiol.">
        <title>High frequency of phylogenetically diverse reductive dehalogenase-homologous genes in deep subseafloor sedimentary metagenomes.</title>
        <authorList>
            <person name="Kawai M."/>
            <person name="Futagami T."/>
            <person name="Toyoda A."/>
            <person name="Takaki Y."/>
            <person name="Nishi S."/>
            <person name="Hori S."/>
            <person name="Arai W."/>
            <person name="Tsubouchi T."/>
            <person name="Morono Y."/>
            <person name="Uchiyama I."/>
            <person name="Ito T."/>
            <person name="Fujiyama A."/>
            <person name="Inagaki F."/>
            <person name="Takami H."/>
        </authorList>
    </citation>
    <scope>NUCLEOTIDE SEQUENCE</scope>
    <source>
        <strain evidence="2">Expedition CK06-06</strain>
    </source>
</reference>
<dbReference type="Pfam" id="PF07929">
    <property type="entry name" value="PRiA4_ORF3"/>
    <property type="match status" value="1"/>
</dbReference>
<dbReference type="InterPro" id="IPR012912">
    <property type="entry name" value="Plasmid_pRiA4b_Orf3-like"/>
</dbReference>
<dbReference type="AlphaFoldDB" id="X1MM70"/>
<dbReference type="EMBL" id="BARV01020979">
    <property type="protein sequence ID" value="GAI19151.1"/>
    <property type="molecule type" value="Genomic_DNA"/>
</dbReference>
<evidence type="ECO:0000313" key="2">
    <source>
        <dbReference type="EMBL" id="GAI19151.1"/>
    </source>
</evidence>
<feature type="domain" description="Plasmid pRiA4b Orf3-like" evidence="1">
    <location>
        <begin position="60"/>
        <end position="122"/>
    </location>
</feature>
<name>X1MM70_9ZZZZ</name>
<accession>X1MM70</accession>
<gene>
    <name evidence="2" type="ORF">S06H3_34870</name>
</gene>